<evidence type="ECO:0000313" key="1">
    <source>
        <dbReference type="EMBL" id="AII13915.1"/>
    </source>
</evidence>
<keyword evidence="2" id="KW-1185">Reference proteome</keyword>
<evidence type="ECO:0008006" key="3">
    <source>
        <dbReference type="Google" id="ProtNLM"/>
    </source>
</evidence>
<dbReference type="HOGENOM" id="CLU_1022048_0_0_7"/>
<evidence type="ECO:0000313" key="2">
    <source>
        <dbReference type="Proteomes" id="UP000028486"/>
    </source>
</evidence>
<dbReference type="EMBL" id="CP009043">
    <property type="protein sequence ID" value="AII13915.1"/>
    <property type="molecule type" value="Genomic_DNA"/>
</dbReference>
<protein>
    <recommendedName>
        <fullName evidence="3">Acetyltransferase</fullName>
    </recommendedName>
</protein>
<dbReference type="OrthoDB" id="5570877at2"/>
<sequence>MKIEYLILKSKEEKNYYKYDIQRNFSDVYHKELKDDQWEHQFINSPYNDTALFLAKDIDNNLIVGTSLMILQKYATKEKEGNFYLFTTSMVIKEYRNRGIYVQLLKLQKEYAQKNNVDFILAFPNKLAYPCLKLFGGFKDIKKIKLIRTNLENVNLNSFESSLVIDKEMLKWRFEHKNYLFCVRDNKIIIFKKFENAYDILAVLDYINFDHNLMQANICDLSVVNILEFNAKNDNNIEVIDTINATYLPIQSDFDYSKIYINLLMSDVF</sequence>
<dbReference type="eggNOG" id="COG3153">
    <property type="taxonomic scope" value="Bacteria"/>
</dbReference>
<dbReference type="AlphaFoldDB" id="A0A076F6I2"/>
<dbReference type="InterPro" id="IPR016181">
    <property type="entry name" value="Acyl_CoA_acyltransferase"/>
</dbReference>
<accession>A0A076F6I2</accession>
<reference evidence="2" key="1">
    <citation type="journal article" date="2014" name="Genome Announc.">
        <title>Complete Genome Sequence of Campylobacter iguaniorum Strain 1485ET, Isolated from a Bearded Dragon (Pogona vitticeps).</title>
        <authorList>
            <person name="Gilbert M.J."/>
            <person name="Miller W.G."/>
            <person name="Yee E."/>
            <person name="Kik M."/>
            <person name="Wagenaar J.A."/>
            <person name="Duim B."/>
        </authorList>
    </citation>
    <scope>NUCLEOTIDE SEQUENCE [LARGE SCALE GENOMIC DNA]</scope>
    <source>
        <strain evidence="2">1485E</strain>
    </source>
</reference>
<dbReference type="Gene3D" id="3.40.630.30">
    <property type="match status" value="1"/>
</dbReference>
<proteinExistence type="predicted"/>
<dbReference type="SUPFAM" id="SSF55729">
    <property type="entry name" value="Acyl-CoA N-acyltransferases (Nat)"/>
    <property type="match status" value="1"/>
</dbReference>
<dbReference type="RefSeq" id="WP_038452461.1">
    <property type="nucleotide sequence ID" value="NZ_CP009043.1"/>
</dbReference>
<gene>
    <name evidence="1" type="ORF">CIG1485E_0035</name>
</gene>
<dbReference type="Proteomes" id="UP000028486">
    <property type="component" value="Chromosome"/>
</dbReference>
<organism evidence="1 2">
    <name type="scientific">Campylobacter iguaniorum</name>
    <dbReference type="NCBI Taxonomy" id="1244531"/>
    <lineage>
        <taxon>Bacteria</taxon>
        <taxon>Pseudomonadati</taxon>
        <taxon>Campylobacterota</taxon>
        <taxon>Epsilonproteobacteria</taxon>
        <taxon>Campylobacterales</taxon>
        <taxon>Campylobacteraceae</taxon>
        <taxon>Campylobacter</taxon>
    </lineage>
</organism>
<name>A0A076F6I2_9BACT</name>
<dbReference type="KEGG" id="caj:CIG1485E_0035"/>